<gene>
    <name evidence="6" type="ORF">GMORB2_6943</name>
</gene>
<keyword evidence="7" id="KW-1185">Reference proteome</keyword>
<reference evidence="6" key="1">
    <citation type="submission" date="2020-03" db="EMBL/GenBank/DDBJ databases">
        <title>Site-based positive gene gene selection in Geosmithia morbida across the United States reveals a broad range of putative effectors and factors for local host and environmental adapation.</title>
        <authorList>
            <person name="Onufrak A."/>
            <person name="Murdoch R.W."/>
            <person name="Gazis R."/>
            <person name="Huff M."/>
            <person name="Staton M."/>
            <person name="Klingeman W."/>
            <person name="Hadziabdic D."/>
        </authorList>
    </citation>
    <scope>NUCLEOTIDE SEQUENCE</scope>
    <source>
        <strain evidence="6">1262</strain>
    </source>
</reference>
<organism evidence="6 7">
    <name type="scientific">Geosmithia morbida</name>
    <dbReference type="NCBI Taxonomy" id="1094350"/>
    <lineage>
        <taxon>Eukaryota</taxon>
        <taxon>Fungi</taxon>
        <taxon>Dikarya</taxon>
        <taxon>Ascomycota</taxon>
        <taxon>Pezizomycotina</taxon>
        <taxon>Sordariomycetes</taxon>
        <taxon>Hypocreomycetidae</taxon>
        <taxon>Hypocreales</taxon>
        <taxon>Bionectriaceae</taxon>
        <taxon>Geosmithia</taxon>
    </lineage>
</organism>
<dbReference type="PANTHER" id="PTHR13093">
    <property type="entry name" value="ZINC FINGER HIT DOMAIN CONTAINING PROTEIN 1"/>
    <property type="match status" value="1"/>
</dbReference>
<evidence type="ECO:0000256" key="1">
    <source>
        <dbReference type="ARBA" id="ARBA00022723"/>
    </source>
</evidence>
<feature type="domain" description="HIT-type" evidence="5">
    <location>
        <begin position="255"/>
        <end position="283"/>
    </location>
</feature>
<evidence type="ECO:0000313" key="7">
    <source>
        <dbReference type="Proteomes" id="UP000749293"/>
    </source>
</evidence>
<feature type="region of interest" description="Disordered" evidence="4">
    <location>
        <begin position="27"/>
        <end position="50"/>
    </location>
</feature>
<evidence type="ECO:0000256" key="3">
    <source>
        <dbReference type="ARBA" id="ARBA00022833"/>
    </source>
</evidence>
<proteinExistence type="predicted"/>
<sequence>MNNFGVVEIASLKTSLAPGWAYVPDTRAHPTGASQGSRKRARNAPAGPSIDDLTARQEVRIRKEVEALERDGNKDNTIPVVGHKSTAQGKTSAVRRILQSQKTFANHLDGFLAHQQAEATAAAAAAASANSRRAGGGHGKNPPPAAAPVPDRHGTPTADAPTATKAETSHDLGRSRPEPKGSLLADTYSTSRPEPDLAGKGLGEEDADLGEGGPLLVSRVPEVPSDKELGELLAHPPLTYLEARGSWDGNGKPPQRVFCEVCGYWGRVRCMKCGTRVCALDCLDTHREECVTRYGL</sequence>
<name>A0A9P4YVT5_9HYPO</name>
<dbReference type="Pfam" id="PF04438">
    <property type="entry name" value="zf-HIT"/>
    <property type="match status" value="1"/>
</dbReference>
<dbReference type="GO" id="GO:0005634">
    <property type="term" value="C:nucleus"/>
    <property type="evidence" value="ECO:0007669"/>
    <property type="project" value="UniProtKB-ARBA"/>
</dbReference>
<comment type="caution">
    <text evidence="6">The sequence shown here is derived from an EMBL/GenBank/DDBJ whole genome shotgun (WGS) entry which is preliminary data.</text>
</comment>
<feature type="region of interest" description="Disordered" evidence="4">
    <location>
        <begin position="70"/>
        <end position="92"/>
    </location>
</feature>
<dbReference type="Proteomes" id="UP000749293">
    <property type="component" value="Unassembled WGS sequence"/>
</dbReference>
<dbReference type="GO" id="GO:0006338">
    <property type="term" value="P:chromatin remodeling"/>
    <property type="evidence" value="ECO:0007669"/>
    <property type="project" value="InterPro"/>
</dbReference>
<dbReference type="CDD" id="cd21437">
    <property type="entry name" value="zf-HIT_ZNHIT1_like"/>
    <property type="match status" value="1"/>
</dbReference>
<evidence type="ECO:0000256" key="2">
    <source>
        <dbReference type="ARBA" id="ARBA00022771"/>
    </source>
</evidence>
<dbReference type="RefSeq" id="XP_035321288.1">
    <property type="nucleotide sequence ID" value="XM_035468908.1"/>
</dbReference>
<dbReference type="InterPro" id="IPR039723">
    <property type="entry name" value="Vps71/ZNHIT1"/>
</dbReference>
<dbReference type="AlphaFoldDB" id="A0A9P4YVT5"/>
<dbReference type="InterPro" id="IPR007529">
    <property type="entry name" value="Znf_HIT"/>
</dbReference>
<evidence type="ECO:0000259" key="5">
    <source>
        <dbReference type="Pfam" id="PF04438"/>
    </source>
</evidence>
<dbReference type="OrthoDB" id="74807at2759"/>
<feature type="compositionally biased region" description="Low complexity" evidence="4">
    <location>
        <begin position="123"/>
        <end position="133"/>
    </location>
</feature>
<dbReference type="EMBL" id="JAANYQ010000008">
    <property type="protein sequence ID" value="KAF4122636.1"/>
    <property type="molecule type" value="Genomic_DNA"/>
</dbReference>
<protein>
    <submittedName>
        <fullName evidence="6">Zinc finger HIT domain-containing protein 1</fullName>
    </submittedName>
</protein>
<keyword evidence="2" id="KW-0863">Zinc-finger</keyword>
<feature type="compositionally biased region" description="Basic and acidic residues" evidence="4">
    <location>
        <begin position="167"/>
        <end position="179"/>
    </location>
</feature>
<feature type="compositionally biased region" description="Low complexity" evidence="4">
    <location>
        <begin position="155"/>
        <end position="166"/>
    </location>
</feature>
<dbReference type="GO" id="GO:0008270">
    <property type="term" value="F:zinc ion binding"/>
    <property type="evidence" value="ECO:0007669"/>
    <property type="project" value="UniProtKB-KW"/>
</dbReference>
<evidence type="ECO:0000256" key="4">
    <source>
        <dbReference type="SAM" id="MobiDB-lite"/>
    </source>
</evidence>
<keyword evidence="3" id="KW-0862">Zinc</keyword>
<feature type="region of interest" description="Disordered" evidence="4">
    <location>
        <begin position="123"/>
        <end position="210"/>
    </location>
</feature>
<keyword evidence="1" id="KW-0479">Metal-binding</keyword>
<accession>A0A9P4YVT5</accession>
<evidence type="ECO:0000313" key="6">
    <source>
        <dbReference type="EMBL" id="KAF4122636.1"/>
    </source>
</evidence>
<dbReference type="GeneID" id="55973166"/>